<dbReference type="EMBL" id="UGTS01000006">
    <property type="protein sequence ID" value="SUC40915.1"/>
    <property type="molecule type" value="Genomic_DNA"/>
</dbReference>
<dbReference type="Proteomes" id="UP000254191">
    <property type="component" value="Unassembled WGS sequence"/>
</dbReference>
<organism evidence="2 3">
    <name type="scientific">Proteus mirabilis</name>
    <dbReference type="NCBI Taxonomy" id="584"/>
    <lineage>
        <taxon>Bacteria</taxon>
        <taxon>Pseudomonadati</taxon>
        <taxon>Pseudomonadota</taxon>
        <taxon>Gammaproteobacteria</taxon>
        <taxon>Enterobacterales</taxon>
        <taxon>Morganellaceae</taxon>
        <taxon>Proteus</taxon>
    </lineage>
</organism>
<evidence type="ECO:0000313" key="2">
    <source>
        <dbReference type="EMBL" id="SUC40915.1"/>
    </source>
</evidence>
<accession>A0A379GIZ1</accession>
<proteinExistence type="predicted"/>
<protein>
    <submittedName>
        <fullName evidence="2">Lipoprotein</fullName>
    </submittedName>
</protein>
<evidence type="ECO:0000256" key="1">
    <source>
        <dbReference type="SAM" id="MobiDB-lite"/>
    </source>
</evidence>
<dbReference type="AlphaFoldDB" id="A0A379GIZ1"/>
<gene>
    <name evidence="2" type="ORF">NCTC11938_05217</name>
</gene>
<keyword evidence="2" id="KW-0449">Lipoprotein</keyword>
<name>A0A379GIZ1_PROMI</name>
<evidence type="ECO:0000313" key="3">
    <source>
        <dbReference type="Proteomes" id="UP000254191"/>
    </source>
</evidence>
<feature type="region of interest" description="Disordered" evidence="1">
    <location>
        <begin position="29"/>
        <end position="51"/>
    </location>
</feature>
<sequence>MKKKNTLIPHLLGDTHQGEAARCEGNTNAKTQGWHFTDSGALYPRTGMEQN</sequence>
<reference evidence="2 3" key="1">
    <citation type="submission" date="2018-06" db="EMBL/GenBank/DDBJ databases">
        <authorList>
            <consortium name="Pathogen Informatics"/>
            <person name="Doyle S."/>
        </authorList>
    </citation>
    <scope>NUCLEOTIDE SEQUENCE [LARGE SCALE GENOMIC DNA]</scope>
    <source>
        <strain evidence="2 3">NCTC11938</strain>
    </source>
</reference>